<dbReference type="PANTHER" id="PTHR46268">
    <property type="entry name" value="STRESS RESPONSE PROTEIN NHAX"/>
    <property type="match status" value="1"/>
</dbReference>
<dbReference type="InterPro" id="IPR006015">
    <property type="entry name" value="Universal_stress_UspA"/>
</dbReference>
<dbReference type="PRINTS" id="PR01438">
    <property type="entry name" value="UNVRSLSTRESS"/>
</dbReference>
<dbReference type="InterPro" id="IPR014729">
    <property type="entry name" value="Rossmann-like_a/b/a_fold"/>
</dbReference>
<comment type="caution">
    <text evidence="3">The sequence shown here is derived from an EMBL/GenBank/DDBJ whole genome shotgun (WGS) entry which is preliminary data.</text>
</comment>
<evidence type="ECO:0000313" key="3">
    <source>
        <dbReference type="EMBL" id="KGR77317.1"/>
    </source>
</evidence>
<dbReference type="PANTHER" id="PTHR46268:SF6">
    <property type="entry name" value="UNIVERSAL STRESS PROTEIN UP12"/>
    <property type="match status" value="1"/>
</dbReference>
<evidence type="ECO:0000259" key="2">
    <source>
        <dbReference type="Pfam" id="PF00582"/>
    </source>
</evidence>
<dbReference type="Gene3D" id="3.40.50.620">
    <property type="entry name" value="HUPs"/>
    <property type="match status" value="1"/>
</dbReference>
<sequence length="139" mass="15239">MYKHILLAADGSENAARAAKEAIKIASCRKDSMIEVAYVVDFDQSKTDVLHSGSSEAINLERRKKIVKVEQLLKDSGVSYKVTFLHGTPGLEIVNYANEQQVELVVIGSRGLNGLQEMVLGSVSHKVMKRVNCPALIVK</sequence>
<dbReference type="STRING" id="1384057.CD33_03190"/>
<comment type="similarity">
    <text evidence="1">Belongs to the universal stress protein A family.</text>
</comment>
<gene>
    <name evidence="3" type="ORF">CD33_03190</name>
</gene>
<organism evidence="3 4">
    <name type="scientific">Ureibacillus sinduriensis BLB-1 = JCM 15800</name>
    <dbReference type="NCBI Taxonomy" id="1384057"/>
    <lineage>
        <taxon>Bacteria</taxon>
        <taxon>Bacillati</taxon>
        <taxon>Bacillota</taxon>
        <taxon>Bacilli</taxon>
        <taxon>Bacillales</taxon>
        <taxon>Caryophanaceae</taxon>
        <taxon>Ureibacillus</taxon>
    </lineage>
</organism>
<dbReference type="SUPFAM" id="SSF52402">
    <property type="entry name" value="Adenine nucleotide alpha hydrolases-like"/>
    <property type="match status" value="1"/>
</dbReference>
<dbReference type="Proteomes" id="UP000030408">
    <property type="component" value="Unassembled WGS sequence"/>
</dbReference>
<reference evidence="3 4" key="1">
    <citation type="submission" date="2014-02" db="EMBL/GenBank/DDBJ databases">
        <title>Draft genome sequence of Lysinibacillus sinduriensis JCM 15800.</title>
        <authorList>
            <person name="Zhang F."/>
            <person name="Wang G."/>
            <person name="Zhang L."/>
        </authorList>
    </citation>
    <scope>NUCLEOTIDE SEQUENCE [LARGE SCALE GENOMIC DNA]</scope>
    <source>
        <strain evidence="3 4">JCM 15800</strain>
    </source>
</reference>
<proteinExistence type="inferred from homology"/>
<dbReference type="EMBL" id="JPVO01000039">
    <property type="protein sequence ID" value="KGR77317.1"/>
    <property type="molecule type" value="Genomic_DNA"/>
</dbReference>
<dbReference type="Pfam" id="PF00582">
    <property type="entry name" value="Usp"/>
    <property type="match status" value="1"/>
</dbReference>
<name>A0A0A3IR77_9BACL</name>
<evidence type="ECO:0000313" key="4">
    <source>
        <dbReference type="Proteomes" id="UP000030408"/>
    </source>
</evidence>
<dbReference type="OrthoDB" id="9777884at2"/>
<dbReference type="RefSeq" id="WP_036198072.1">
    <property type="nucleotide sequence ID" value="NZ_AVCY01000017.1"/>
</dbReference>
<accession>A0A0A3IR77</accession>
<dbReference type="eggNOG" id="COG0589">
    <property type="taxonomic scope" value="Bacteria"/>
</dbReference>
<dbReference type="AlphaFoldDB" id="A0A0A3IR77"/>
<dbReference type="CDD" id="cd00293">
    <property type="entry name" value="USP-like"/>
    <property type="match status" value="1"/>
</dbReference>
<feature type="domain" description="UspA" evidence="2">
    <location>
        <begin position="1"/>
        <end position="139"/>
    </location>
</feature>
<protein>
    <submittedName>
        <fullName evidence="3">Universal stress protein</fullName>
    </submittedName>
</protein>
<evidence type="ECO:0000256" key="1">
    <source>
        <dbReference type="ARBA" id="ARBA00008791"/>
    </source>
</evidence>
<keyword evidence="4" id="KW-1185">Reference proteome</keyword>
<dbReference type="InterPro" id="IPR006016">
    <property type="entry name" value="UspA"/>
</dbReference>